<protein>
    <submittedName>
        <fullName evidence="2">Uncharacterized protein</fullName>
    </submittedName>
</protein>
<keyword evidence="1" id="KW-0472">Membrane</keyword>
<sequence>MSADTNNNSTVDAALRAILSVLTDPGKAFTIFVLILMLPIVLPLLPMLVRLLIRSYTFAARKCRRTARN</sequence>
<evidence type="ECO:0000313" key="3">
    <source>
        <dbReference type="Proteomes" id="UP001175271"/>
    </source>
</evidence>
<name>A0AA39I9R7_9BILA</name>
<dbReference type="Proteomes" id="UP001175271">
    <property type="component" value="Unassembled WGS sequence"/>
</dbReference>
<accession>A0AA39I9R7</accession>
<proteinExistence type="predicted"/>
<feature type="transmembrane region" description="Helical" evidence="1">
    <location>
        <begin position="29"/>
        <end position="53"/>
    </location>
</feature>
<comment type="caution">
    <text evidence="2">The sequence shown here is derived from an EMBL/GenBank/DDBJ whole genome shotgun (WGS) entry which is preliminary data.</text>
</comment>
<keyword evidence="1" id="KW-0812">Transmembrane</keyword>
<evidence type="ECO:0000313" key="2">
    <source>
        <dbReference type="EMBL" id="KAK0420412.1"/>
    </source>
</evidence>
<evidence type="ECO:0000256" key="1">
    <source>
        <dbReference type="SAM" id="Phobius"/>
    </source>
</evidence>
<gene>
    <name evidence="2" type="ORF">QR680_014669</name>
</gene>
<dbReference type="AlphaFoldDB" id="A0AA39I9R7"/>
<keyword evidence="3" id="KW-1185">Reference proteome</keyword>
<organism evidence="2 3">
    <name type="scientific">Steinernema hermaphroditum</name>
    <dbReference type="NCBI Taxonomy" id="289476"/>
    <lineage>
        <taxon>Eukaryota</taxon>
        <taxon>Metazoa</taxon>
        <taxon>Ecdysozoa</taxon>
        <taxon>Nematoda</taxon>
        <taxon>Chromadorea</taxon>
        <taxon>Rhabditida</taxon>
        <taxon>Tylenchina</taxon>
        <taxon>Panagrolaimomorpha</taxon>
        <taxon>Strongyloidoidea</taxon>
        <taxon>Steinernematidae</taxon>
        <taxon>Steinernema</taxon>
    </lineage>
</organism>
<keyword evidence="1" id="KW-1133">Transmembrane helix</keyword>
<reference evidence="2" key="1">
    <citation type="submission" date="2023-06" db="EMBL/GenBank/DDBJ databases">
        <title>Genomic analysis of the entomopathogenic nematode Steinernema hermaphroditum.</title>
        <authorList>
            <person name="Schwarz E.M."/>
            <person name="Heppert J.K."/>
            <person name="Baniya A."/>
            <person name="Schwartz H.T."/>
            <person name="Tan C.-H."/>
            <person name="Antoshechkin I."/>
            <person name="Sternberg P.W."/>
            <person name="Goodrich-Blair H."/>
            <person name="Dillman A.R."/>
        </authorList>
    </citation>
    <scope>NUCLEOTIDE SEQUENCE</scope>
    <source>
        <strain evidence="2">PS9179</strain>
        <tissue evidence="2">Whole animal</tissue>
    </source>
</reference>
<dbReference type="EMBL" id="JAUCMV010000002">
    <property type="protein sequence ID" value="KAK0420412.1"/>
    <property type="molecule type" value="Genomic_DNA"/>
</dbReference>